<evidence type="ECO:0000259" key="11">
    <source>
        <dbReference type="PROSITE" id="PS51472"/>
    </source>
</evidence>
<feature type="compositionally biased region" description="Basic and acidic residues" evidence="10">
    <location>
        <begin position="1"/>
        <end position="12"/>
    </location>
</feature>
<keyword evidence="7 9" id="KW-0906">Nuclear pore complex</keyword>
<organism evidence="12">
    <name type="scientific">Araucaria cunninghamii</name>
    <name type="common">Hoop pine</name>
    <name type="synonym">Moreton Bay pine</name>
    <dbReference type="NCBI Taxonomy" id="56994"/>
    <lineage>
        <taxon>Eukaryota</taxon>
        <taxon>Viridiplantae</taxon>
        <taxon>Streptophyta</taxon>
        <taxon>Embryophyta</taxon>
        <taxon>Tracheophyta</taxon>
        <taxon>Spermatophyta</taxon>
        <taxon>Pinopsida</taxon>
        <taxon>Pinidae</taxon>
        <taxon>Conifers II</taxon>
        <taxon>Araucariales</taxon>
        <taxon>Araucariaceae</taxon>
        <taxon>Araucaria</taxon>
    </lineage>
</organism>
<feature type="compositionally biased region" description="Polar residues" evidence="10">
    <location>
        <begin position="321"/>
        <end position="343"/>
    </location>
</feature>
<reference evidence="12" key="1">
    <citation type="submission" date="2015-03" db="EMBL/GenBank/DDBJ databases">
        <title>A transcriptome of Araucaria cunninghamii, an australian fine timber species.</title>
        <authorList>
            <person name="Jing Yi C.J.Y."/>
            <person name="Yin San L.Y.S."/>
            <person name="Abdul Karim S.S."/>
            <person name="Wan Azmi N.N."/>
            <person name="Hercus R.R."/>
            <person name="Croft L.L."/>
        </authorList>
    </citation>
    <scope>NUCLEOTIDE SEQUENCE</scope>
    <source>
        <strain evidence="12">MI0301</strain>
        <tissue evidence="12">Leaf</tissue>
    </source>
</reference>
<comment type="subcellular location">
    <subcellularLocation>
        <location evidence="1">Nucleus</location>
        <location evidence="1">Nuclear pore complex</location>
    </subcellularLocation>
</comment>
<feature type="region of interest" description="Disordered" evidence="10">
    <location>
        <begin position="1"/>
        <end position="48"/>
    </location>
</feature>
<feature type="compositionally biased region" description="Low complexity" evidence="10">
    <location>
        <begin position="18"/>
        <end position="47"/>
    </location>
</feature>
<evidence type="ECO:0000256" key="7">
    <source>
        <dbReference type="ARBA" id="ARBA00023132"/>
    </source>
</evidence>
<dbReference type="FunFam" id="3.30.70.330:FF:000095">
    <property type="entry name" value="Putative Nucleoporin NUP53"/>
    <property type="match status" value="1"/>
</dbReference>
<evidence type="ECO:0000256" key="2">
    <source>
        <dbReference type="ARBA" id="ARBA00009454"/>
    </source>
</evidence>
<dbReference type="InterPro" id="IPR035979">
    <property type="entry name" value="RBD_domain_sf"/>
</dbReference>
<dbReference type="InterPro" id="IPR012677">
    <property type="entry name" value="Nucleotide-bd_a/b_plait_sf"/>
</dbReference>
<dbReference type="GO" id="GO:0003676">
    <property type="term" value="F:nucleic acid binding"/>
    <property type="evidence" value="ECO:0007669"/>
    <property type="project" value="InterPro"/>
</dbReference>
<dbReference type="EMBL" id="GCKF01031409">
    <property type="protein sequence ID" value="JAG97774.1"/>
    <property type="molecule type" value="Transcribed_RNA"/>
</dbReference>
<proteinExistence type="inferred from homology"/>
<feature type="region of interest" description="Disordered" evidence="10">
    <location>
        <begin position="321"/>
        <end position="369"/>
    </location>
</feature>
<keyword evidence="6" id="KW-0811">Translocation</keyword>
<comment type="similarity">
    <text evidence="2">Belongs to the Nup35 family.</text>
</comment>
<keyword evidence="3 9" id="KW-0813">Transport</keyword>
<dbReference type="GO" id="GO:0044615">
    <property type="term" value="C:nuclear pore nuclear basket"/>
    <property type="evidence" value="ECO:0007669"/>
    <property type="project" value="TreeGrafter"/>
</dbReference>
<dbReference type="Gene3D" id="3.30.70.330">
    <property type="match status" value="1"/>
</dbReference>
<feature type="compositionally biased region" description="Polar residues" evidence="10">
    <location>
        <begin position="351"/>
        <end position="369"/>
    </location>
</feature>
<evidence type="ECO:0000313" key="12">
    <source>
        <dbReference type="EMBL" id="JAG97774.1"/>
    </source>
</evidence>
<evidence type="ECO:0000256" key="3">
    <source>
        <dbReference type="ARBA" id="ARBA00022448"/>
    </source>
</evidence>
<evidence type="ECO:0000256" key="5">
    <source>
        <dbReference type="ARBA" id="ARBA00022927"/>
    </source>
</evidence>
<dbReference type="Pfam" id="PF05172">
    <property type="entry name" value="RRM_Nup35"/>
    <property type="match status" value="1"/>
</dbReference>
<dbReference type="PANTHER" id="PTHR21527">
    <property type="entry name" value="NUCLEOPORIN NUP35"/>
    <property type="match status" value="1"/>
</dbReference>
<dbReference type="InterPro" id="IPR007846">
    <property type="entry name" value="RRM_NUP35_dom"/>
</dbReference>
<keyword evidence="4 9" id="KW-0509">mRNA transport</keyword>
<keyword evidence="5" id="KW-0653">Protein transport</keyword>
<dbReference type="GO" id="GO:0005543">
    <property type="term" value="F:phospholipid binding"/>
    <property type="evidence" value="ECO:0007669"/>
    <property type="project" value="TreeGrafter"/>
</dbReference>
<feature type="domain" description="RRM Nup35-type" evidence="11">
    <location>
        <begin position="235"/>
        <end position="316"/>
    </location>
</feature>
<evidence type="ECO:0000256" key="10">
    <source>
        <dbReference type="SAM" id="MobiDB-lite"/>
    </source>
</evidence>
<evidence type="ECO:0000256" key="1">
    <source>
        <dbReference type="ARBA" id="ARBA00004567"/>
    </source>
</evidence>
<evidence type="ECO:0000256" key="4">
    <source>
        <dbReference type="ARBA" id="ARBA00022816"/>
    </source>
</evidence>
<dbReference type="PANTHER" id="PTHR21527:SF6">
    <property type="entry name" value="NUCLEOPORIN NUP35"/>
    <property type="match status" value="1"/>
</dbReference>
<evidence type="ECO:0000256" key="8">
    <source>
        <dbReference type="ARBA" id="ARBA00023242"/>
    </source>
</evidence>
<dbReference type="CDD" id="cd12441">
    <property type="entry name" value="RRM_Nup53_like"/>
    <property type="match status" value="1"/>
</dbReference>
<sequence length="383" mass="41505">MIADVKNQELQKQKMNTRSSVSRGSISGRPSLFQKDLLSPSPLSRSTPQKHVVFSTPAQAAAATALLNGGSETPPPPNFTLDERLDSSPEIMTPWDYTLASPEARSPQHNRSSLSYMNINGGGTPTPNKHYSSAMRSSWLGSAPMETSTTAPTATQAAAMPLSNGFQGAQQDQGSGAITSNWWPLMKDGEKGDRVVDVSGMVQQPQQSGGLLTLPPPREIVRPDIQKGGLSERLADEEEWVTVFGFSPSDTNLVLREFEKCGIILKHIPGPGDANWMHILYQNHYDAQKALQKNGMQINGILIVGVKHLDPYQRLALSEKPNTSSMILPPQSQGRALSQNPSTKALPRSYHLQSNDPNQRGTSAMASPSKSTISKLVDLLFGV</sequence>
<dbReference type="PROSITE" id="PS51472">
    <property type="entry name" value="RRM_NUP35"/>
    <property type="match status" value="1"/>
</dbReference>
<dbReference type="AlphaFoldDB" id="A0A0D6R4N1"/>
<protein>
    <recommendedName>
        <fullName evidence="11">RRM Nup35-type domain-containing protein</fullName>
    </recommendedName>
</protein>
<dbReference type="GO" id="GO:0006607">
    <property type="term" value="P:NLS-bearing protein import into nucleus"/>
    <property type="evidence" value="ECO:0007669"/>
    <property type="project" value="TreeGrafter"/>
</dbReference>
<dbReference type="SUPFAM" id="SSF54928">
    <property type="entry name" value="RNA-binding domain, RBD"/>
    <property type="match status" value="1"/>
</dbReference>
<dbReference type="GO" id="GO:0017056">
    <property type="term" value="F:structural constituent of nuclear pore"/>
    <property type="evidence" value="ECO:0007669"/>
    <property type="project" value="TreeGrafter"/>
</dbReference>
<dbReference type="GO" id="GO:0006999">
    <property type="term" value="P:nuclear pore organization"/>
    <property type="evidence" value="ECO:0007669"/>
    <property type="project" value="TreeGrafter"/>
</dbReference>
<dbReference type="GO" id="GO:0044613">
    <property type="term" value="C:nuclear pore central transport channel"/>
    <property type="evidence" value="ECO:0007669"/>
    <property type="project" value="TreeGrafter"/>
</dbReference>
<evidence type="ECO:0000256" key="9">
    <source>
        <dbReference type="PROSITE-ProRule" id="PRU00804"/>
    </source>
</evidence>
<dbReference type="GO" id="GO:0051028">
    <property type="term" value="P:mRNA transport"/>
    <property type="evidence" value="ECO:0007669"/>
    <property type="project" value="UniProtKB-UniRule"/>
</dbReference>
<evidence type="ECO:0000256" key="6">
    <source>
        <dbReference type="ARBA" id="ARBA00023010"/>
    </source>
</evidence>
<name>A0A0D6R4N1_ARACU</name>
<keyword evidence="8 9" id="KW-0539">Nucleus</keyword>
<accession>A0A0D6R4N1</accession>